<sequence>MNSPLSNTPKLWLGNGSRFDEMQMLKSKRPIVVVDSGVGGLTVVRELEKLIPNANILYLADNAWFPYGSKTGADVVQRVEKLLDGLCTKVEPEAIVVACNTASVAIVDHGAENLRHKCFLVTPQINEAVDASKTKCIAFLATAGTLKSNHVIQSIARSRVNAAVWPIATQTLVTLAEEMLAGGEVSFEDFEELICLYLTEEQRLSIDTVVLGCTHFPLLIDGLRRVFPAADNWIHSARKVALQVVASTDITSDSIDEVSKVATYTRESDAVKYHQVFSMNGFC</sequence>
<keyword evidence="6 7" id="KW-0961">Cell wall biogenesis/degradation</keyword>
<evidence type="ECO:0000256" key="5">
    <source>
        <dbReference type="ARBA" id="ARBA00023235"/>
    </source>
</evidence>
<dbReference type="UniPathway" id="UPA00219"/>
<dbReference type="InterPro" id="IPR033134">
    <property type="entry name" value="Asp/Glu_racemase_AS_2"/>
</dbReference>
<dbReference type="GO" id="GO:0009252">
    <property type="term" value="P:peptidoglycan biosynthetic process"/>
    <property type="evidence" value="ECO:0007669"/>
    <property type="project" value="UniProtKB-UniRule"/>
</dbReference>
<dbReference type="AlphaFoldDB" id="A0A5E7QSL2"/>
<comment type="function">
    <text evidence="7">Provides the (R)-glutamate required for cell wall biosynthesis.</text>
</comment>
<dbReference type="InterPro" id="IPR004391">
    <property type="entry name" value="Glu_race"/>
</dbReference>
<dbReference type="EC" id="5.1.1.3" evidence="2 7"/>
<dbReference type="PANTHER" id="PTHR21198:SF2">
    <property type="entry name" value="GLUTAMATE RACEMASE"/>
    <property type="match status" value="1"/>
</dbReference>
<feature type="binding site" evidence="7">
    <location>
        <begin position="214"/>
        <end position="215"/>
    </location>
    <ligand>
        <name>substrate</name>
    </ligand>
</feature>
<dbReference type="NCBIfam" id="TIGR00067">
    <property type="entry name" value="glut_race"/>
    <property type="match status" value="1"/>
</dbReference>
<evidence type="ECO:0000256" key="7">
    <source>
        <dbReference type="HAMAP-Rule" id="MF_00258"/>
    </source>
</evidence>
<dbReference type="RefSeq" id="WP_150768236.1">
    <property type="nucleotide sequence ID" value="NZ_CABVIY010000001.1"/>
</dbReference>
<dbReference type="InterPro" id="IPR018187">
    <property type="entry name" value="Asp/Glu_racemase_AS_1"/>
</dbReference>
<feature type="binding site" evidence="7">
    <location>
        <begin position="35"/>
        <end position="36"/>
    </location>
    <ligand>
        <name>substrate</name>
    </ligand>
</feature>
<dbReference type="GO" id="GO:0071555">
    <property type="term" value="P:cell wall organization"/>
    <property type="evidence" value="ECO:0007669"/>
    <property type="project" value="UniProtKB-KW"/>
</dbReference>
<feature type="binding site" evidence="7">
    <location>
        <begin position="100"/>
        <end position="101"/>
    </location>
    <ligand>
        <name>substrate</name>
    </ligand>
</feature>
<evidence type="ECO:0000256" key="4">
    <source>
        <dbReference type="ARBA" id="ARBA00022984"/>
    </source>
</evidence>
<accession>A0A5E7QSL2</accession>
<dbReference type="PROSITE" id="PS00924">
    <property type="entry name" value="ASP_GLU_RACEMASE_2"/>
    <property type="match status" value="1"/>
</dbReference>
<gene>
    <name evidence="7 8" type="primary">murI</name>
    <name evidence="8" type="ORF">PS918_00009</name>
</gene>
<dbReference type="OrthoDB" id="9801055at2"/>
<evidence type="ECO:0000256" key="2">
    <source>
        <dbReference type="ARBA" id="ARBA00013090"/>
    </source>
</evidence>
<dbReference type="PROSITE" id="PS00923">
    <property type="entry name" value="ASP_GLU_RACEMASE_1"/>
    <property type="match status" value="1"/>
</dbReference>
<keyword evidence="3 7" id="KW-0133">Cell shape</keyword>
<dbReference type="Proteomes" id="UP000326611">
    <property type="component" value="Unassembled WGS sequence"/>
</dbReference>
<evidence type="ECO:0000256" key="6">
    <source>
        <dbReference type="ARBA" id="ARBA00023316"/>
    </source>
</evidence>
<keyword evidence="5 7" id="KW-0413">Isomerase</keyword>
<proteinExistence type="inferred from homology"/>
<dbReference type="Pfam" id="PF01177">
    <property type="entry name" value="Asp_Glu_race"/>
    <property type="match status" value="1"/>
</dbReference>
<organism evidence="8 9">
    <name type="scientific">Pseudomonas fluorescens</name>
    <dbReference type="NCBI Taxonomy" id="294"/>
    <lineage>
        <taxon>Bacteria</taxon>
        <taxon>Pseudomonadati</taxon>
        <taxon>Pseudomonadota</taxon>
        <taxon>Gammaproteobacteria</taxon>
        <taxon>Pseudomonadales</taxon>
        <taxon>Pseudomonadaceae</taxon>
        <taxon>Pseudomonas</taxon>
    </lineage>
</organism>
<reference evidence="8 9" key="1">
    <citation type="submission" date="2019-09" db="EMBL/GenBank/DDBJ databases">
        <authorList>
            <person name="Chandra G."/>
            <person name="Truman W A."/>
        </authorList>
    </citation>
    <scope>NUCLEOTIDE SEQUENCE [LARGE SCALE GENOMIC DNA]</scope>
    <source>
        <strain evidence="8">PS918</strain>
    </source>
</reference>
<dbReference type="EMBL" id="CABVIY010000001">
    <property type="protein sequence ID" value="VVP65011.1"/>
    <property type="molecule type" value="Genomic_DNA"/>
</dbReference>
<comment type="similarity">
    <text evidence="7">Belongs to the aspartate/glutamate racemases family.</text>
</comment>
<dbReference type="GO" id="GO:0008360">
    <property type="term" value="P:regulation of cell shape"/>
    <property type="evidence" value="ECO:0007669"/>
    <property type="project" value="UniProtKB-KW"/>
</dbReference>
<feature type="active site" description="Proton donor/acceptor" evidence="7">
    <location>
        <position position="213"/>
    </location>
</feature>
<protein>
    <recommendedName>
        <fullName evidence="2 7">Glutamate racemase</fullName>
        <ecNumber evidence="2 7">5.1.1.3</ecNumber>
    </recommendedName>
</protein>
<keyword evidence="4 7" id="KW-0573">Peptidoglycan synthesis</keyword>
<dbReference type="PANTHER" id="PTHR21198">
    <property type="entry name" value="GLUTAMATE RACEMASE"/>
    <property type="match status" value="1"/>
</dbReference>
<dbReference type="Gene3D" id="3.40.50.1860">
    <property type="match status" value="2"/>
</dbReference>
<dbReference type="InterPro" id="IPR015942">
    <property type="entry name" value="Asp/Glu/hydantoin_racemase"/>
</dbReference>
<name>A0A5E7QSL2_PSEFL</name>
<dbReference type="GO" id="GO:0008881">
    <property type="term" value="F:glutamate racemase activity"/>
    <property type="evidence" value="ECO:0007669"/>
    <property type="project" value="UniProtKB-UniRule"/>
</dbReference>
<comment type="pathway">
    <text evidence="7">Cell wall biogenesis; peptidoglycan biosynthesis.</text>
</comment>
<dbReference type="SUPFAM" id="SSF53681">
    <property type="entry name" value="Aspartate/glutamate racemase"/>
    <property type="match status" value="2"/>
</dbReference>
<comment type="catalytic activity">
    <reaction evidence="1 7">
        <text>L-glutamate = D-glutamate</text>
        <dbReference type="Rhea" id="RHEA:12813"/>
        <dbReference type="ChEBI" id="CHEBI:29985"/>
        <dbReference type="ChEBI" id="CHEBI:29986"/>
        <dbReference type="EC" id="5.1.1.3"/>
    </reaction>
</comment>
<evidence type="ECO:0000256" key="3">
    <source>
        <dbReference type="ARBA" id="ARBA00022960"/>
    </source>
</evidence>
<evidence type="ECO:0000313" key="9">
    <source>
        <dbReference type="Proteomes" id="UP000326611"/>
    </source>
</evidence>
<feature type="active site" description="Proton donor/acceptor" evidence="7">
    <location>
        <position position="99"/>
    </location>
</feature>
<evidence type="ECO:0000256" key="1">
    <source>
        <dbReference type="ARBA" id="ARBA00001602"/>
    </source>
</evidence>
<feature type="binding site" evidence="7">
    <location>
        <begin position="67"/>
        <end position="68"/>
    </location>
    <ligand>
        <name>substrate</name>
    </ligand>
</feature>
<evidence type="ECO:0000313" key="8">
    <source>
        <dbReference type="EMBL" id="VVP65011.1"/>
    </source>
</evidence>
<dbReference type="HAMAP" id="MF_00258">
    <property type="entry name" value="Glu_racemase"/>
    <property type="match status" value="1"/>
</dbReference>
<dbReference type="InterPro" id="IPR001920">
    <property type="entry name" value="Asp/Glu_race"/>
</dbReference>